<protein>
    <submittedName>
        <fullName evidence="1">Uncharacterized protein</fullName>
    </submittedName>
</protein>
<evidence type="ECO:0000313" key="1">
    <source>
        <dbReference type="EMBL" id="KAJ1893692.1"/>
    </source>
</evidence>
<name>A0ACC1IFF5_9FUNG</name>
<organism evidence="1 2">
    <name type="scientific">Kickxella alabastrina</name>
    <dbReference type="NCBI Taxonomy" id="61397"/>
    <lineage>
        <taxon>Eukaryota</taxon>
        <taxon>Fungi</taxon>
        <taxon>Fungi incertae sedis</taxon>
        <taxon>Zoopagomycota</taxon>
        <taxon>Kickxellomycotina</taxon>
        <taxon>Kickxellomycetes</taxon>
        <taxon>Kickxellales</taxon>
        <taxon>Kickxellaceae</taxon>
        <taxon>Kickxella</taxon>
    </lineage>
</organism>
<keyword evidence="2" id="KW-1185">Reference proteome</keyword>
<comment type="caution">
    <text evidence="1">The sequence shown here is derived from an EMBL/GenBank/DDBJ whole genome shotgun (WGS) entry which is preliminary data.</text>
</comment>
<evidence type="ECO:0000313" key="2">
    <source>
        <dbReference type="Proteomes" id="UP001150581"/>
    </source>
</evidence>
<proteinExistence type="predicted"/>
<dbReference type="EMBL" id="JANBPG010000799">
    <property type="protein sequence ID" value="KAJ1893692.1"/>
    <property type="molecule type" value="Genomic_DNA"/>
</dbReference>
<gene>
    <name evidence="1" type="ORF">LPJ66_005606</name>
</gene>
<reference evidence="1" key="1">
    <citation type="submission" date="2022-07" db="EMBL/GenBank/DDBJ databases">
        <title>Phylogenomic reconstructions and comparative analyses of Kickxellomycotina fungi.</title>
        <authorList>
            <person name="Reynolds N.K."/>
            <person name="Stajich J.E."/>
            <person name="Barry K."/>
            <person name="Grigoriev I.V."/>
            <person name="Crous P."/>
            <person name="Smith M.E."/>
        </authorList>
    </citation>
    <scope>NUCLEOTIDE SEQUENCE</scope>
    <source>
        <strain evidence="1">Benny 63K</strain>
    </source>
</reference>
<sequence>MDKQAGPAPNASSSPSASVSENLGISINITPNAETSEAIIADTPKVKPVIGRRGIGNLKAAGESSSGHAPSVSSVDLRGTPTTRHAAVAASSAESGNGGLGLRAPSFLASENASMYSNVSAAGSISADSKPPSQKASGMSLVRRLRKLSSAAISGKVNRLFSRSNNPSQDSLPTSSSPSSPIPITAHTHAPAKLPKSPSMPARSEFMDNYRGRTSSSFGATDDMSAHMSTFPLSHAQNIPPVLPKPLSARRNRAMSEITPLSIKNRLDAEESESPEGGNDVVSHRMAQSRAKAINSPLVASPLSRKSFHAIHAQSGCDDDMEAEEHRAQSMVKSVNDSFFAMQGPVTPPPFGKGASPKLARTPTANSIEMHRPAMPHRLSYQYTDDYASDMVSQAANIPSPSERLNSRPLPQLANDSLVPSFPRRRTALATLGWSEHTGGTESGLMHVREQKNSTTTLLSNGIPGDSLSTMQRLNSGSTMATDSPPNLLAAFQVRSNAGSGLFRQSTTGASARSSTSITSDSAQSWASALLGGDMELDDDNENSLTRRHGSGLSMVATSAAHHRYKRSGADGAIAPEGADYSQGWPPAAGKQTLFDASIRDWRQLSQDGSSTLCNHSPASSSAQIMPAMLSSPFGASENRSLDAASGQGTKPKLHGIKSDVAIERYATDLSDYEAGSTRSSPSNSSSHGGSPAYAITQPSSTPVGAQPIRPRGGSQLVHLARAATTNAIRLKEREFAAAGESSSSNAGSVPPMSSTTEEVRLTPGSAPEPSNIDLAIERSKIQRRVRATSASSQPFAPINSVAAPGSSYDESGYSTSAGAGQSQNGNFGRGGASSSAVYVPTSRPPSSISAYTMSPVSSTMGDDGHHGAHQGILSHMWQPAPSSTSSSLAHPHIHGHSHGHGSYHYHHHSNSGGGSGSGSGASSQGGHQLRLNMSSVQRSASGHSVSSGISELLEPSSVSQVRKEALWQILVVSKSRADTEIDKMMRQWRETDSGAVVCTLDTDAKPGLGDEDAIILKVKRGHRRSTSDMKRADGDRNEFRRRVIELAHLIRSTSVSELSNDVITRNITEQLYGLLTEHRARFVSDTNVGTLIVDMLYQFSAVSQTVSQLAMSFTLFSGVRNGVSGDASPAISQFPSPQLAPESSLGRGGLSMLPSLSSALSSHYESASGRNSASAQKNRDAAQGLPNAAGEVGDYRIGRVGSEGSYPSGSISGRIRPLDSASYASSPRALPTTAHSSTASLHSLLAPVNSANNSTGGSFGRSIGAPSQYQRQRMYFPAISTTSHSNRPSVELPDSESEASGSARPSLDDSLSHAPLNRHASKLSVSSDAVDSQMASNKRSSRASIQPHHFFNHFARLQHQQEKKQQEEKQPSQDLANSQPEEAGSSSAAPAAPKRTVRPATMYISSTSGNKLMRRVSESVSRQERLANLLSHAFDPNESMPDSPLETPVRPFFDAELPATPNQPLSPTLGTILETRLGSESDPQETSSQRVSLAAALEVAAGSHTSASSIKLTSSPHKSVASQILEIADDQDADQQLVQAHGADDNAVEAMAPADADLAIAESSETEMVVCRICERDFYKYDLNLHSDVCMLEQTRAMKLDEANQRVRRLRDSVSKRLGDLKKARQWDKVAIREAERVVRIADRAIVWPEGDTQHELIVAKSKFTKYIEKLETITGSNGNSSSPTRPKGQSSFDAPMSSVAAVATLPRADVETIWLAKQLLVRIHDKCTIIEEFDKEFSRLERQEALTREAELANADVESEPEPVQPNGQFLELPTWSQLAQHTGQRSPAASERTSMDFMHLQSESGSATPDVAGGHALRIGKGLAVPTRRHSKQIRPGRSARPTPDLIDIDSQSVTSASPASGGSGGSGSRKLVSLFAALFRNNHMGFGRTKDSTGSSVLRRKNTSSAFSPTVLPSINRSSSALRRLSQNMMAGQPTITTPVAISFASAQTAASVPSAGVGTGTGTDAVASTATATHGSAPSEMDSVVNPSTAILTASPSDVPLSSPVTRQRNNSQLSSMRTTPESASKVQRMPSIDDFDFVKPISRGAFGRVYLTRKKATKDLYAIKVMRKKDMINKNMVTQALAERRALSLLSTEWVVQLYYAFHSSKHLFLVMEYLVGGDLAGLLRVWGVMEEDAAKFYIAEIANAIDYLHCNSIVHRDIKPDNVILASDGHIKLTDFGLSQVAVRGNATGSKVLVDGSDSNVNLDSPTSDSTPLGDPDVAGRLPDKSEDYWNAAVAQAGRSVQTPVIATNSTQAGKALPLSKRAHARKSSRGFLGTPDYLAPELLLGAGNGLAVDWWALGVCLFEFVCGYPPFTDESPEAIFRNILNHAIDWPEEEGYVSQAVVEMINALLSPDPTTRAHWKDIKAARLFEGWDMSTIRQMEPPFVPQPDDDVDTSYFEPCQRSEMQRLSNATFLQVDAAKRPPPTPRQQSAWATEIVPSPESTRGSQRGSRRGRSASGSASANNGRTTSASVGQLKKLFSDMSAEDNAFSAKIDSAHEAVGYSEMDVGEQRQSAASIVSASSSDRYSFTNNSADNNRVNIGLGNLPMSSPRAKIPFAALPAAAMGEDSDVDMAASLRGRSSINSLSEVEFEERLPSRRVISVQAPAGLSAVSNSQTSAVRTLGILPPPLLINHAKRLVGRSPTQNSDGPVECGPSSPSTKSHSRCASINIVMTKSKINSQVRSRRPSDGPDNSSESEMTVPLVRSSSTDDRAQSTSIGGPVVELAANDNLSGSAADSDSMEGDDDDDDGQDEETERVFEDFTYKNLALLSHVNKGVSSSGHATPMSERLPLGATISTTASLSAHGSALASARESPINAYDTKQDQLSDKH</sequence>
<accession>A0ACC1IFF5</accession>
<dbReference type="Proteomes" id="UP001150581">
    <property type="component" value="Unassembled WGS sequence"/>
</dbReference>